<name>A0A8H5BLJ1_9AGAR</name>
<sequence>MRHVPAKLQWDQHDTGHVYLQPVSPTNRVRKHYGPLGEPISSIQFPERGQISMALIFLTCAALIAWSMVLLARHNEPPRTKQNEVPPPDLWQDYNLLDIVLVASVDGKFHALNRTSGKVFWSMSSVATTTSISAPSVLSPVVRTKHTKPDPDLKDHDGDHETYIIEPQSGDIYVLRSPSAPLQRLPFSMSELVEISPFTSVIGEDTKVFVGRKETSLLLIELETGRIKAILNPKCPLMPDHSVELRTDFDGSKPPTSEPTEVYISRTDYYVSIHKKPRSGRPAPPAQDLIFSTYGPNDRDKLQRMYRRTLDDTYIQPLPNGEIVAFRTSSSDLREDGVAGAFWGRPFSSPIVAVFDVLKQAATPHHLQTRPFVLLQPRTKLQDLFTTIDDSAMYQGQPLPNKGSVYVGLVEETGSLFVLSPDHYPLVVFGGHERRSGKKHAQGKCADQPKRGKPQENEEGEEPSDPCVLMPSHARCLVGVWALEDSDVEWRAKRLIDGPKT</sequence>
<feature type="region of interest" description="Disordered" evidence="1">
    <location>
        <begin position="435"/>
        <end position="468"/>
    </location>
</feature>
<protein>
    <submittedName>
        <fullName evidence="3">Uncharacterized protein</fullName>
    </submittedName>
</protein>
<keyword evidence="2" id="KW-0472">Membrane</keyword>
<dbReference type="InterPro" id="IPR018391">
    <property type="entry name" value="PQQ_b-propeller_rpt"/>
</dbReference>
<comment type="caution">
    <text evidence="3">The sequence shown here is derived from an EMBL/GenBank/DDBJ whole genome shotgun (WGS) entry which is preliminary data.</text>
</comment>
<dbReference type="InterPro" id="IPR011047">
    <property type="entry name" value="Quinoprotein_ADH-like_sf"/>
</dbReference>
<feature type="region of interest" description="Disordered" evidence="1">
    <location>
        <begin position="275"/>
        <end position="294"/>
    </location>
</feature>
<accession>A0A8H5BLJ1</accession>
<dbReference type="Gene3D" id="2.130.10.10">
    <property type="entry name" value="YVTN repeat-like/Quinoprotein amine dehydrogenase"/>
    <property type="match status" value="1"/>
</dbReference>
<keyword evidence="4" id="KW-1185">Reference proteome</keyword>
<dbReference type="OrthoDB" id="63989at2759"/>
<dbReference type="SMART" id="SM00564">
    <property type="entry name" value="PQQ"/>
    <property type="match status" value="2"/>
</dbReference>
<dbReference type="SUPFAM" id="SSF50998">
    <property type="entry name" value="Quinoprotein alcohol dehydrogenase-like"/>
    <property type="match status" value="1"/>
</dbReference>
<proteinExistence type="predicted"/>
<evidence type="ECO:0000256" key="1">
    <source>
        <dbReference type="SAM" id="MobiDB-lite"/>
    </source>
</evidence>
<dbReference type="AlphaFoldDB" id="A0A8H5BLJ1"/>
<reference evidence="3 4" key="1">
    <citation type="journal article" date="2020" name="ISME J.">
        <title>Uncovering the hidden diversity of litter-decomposition mechanisms in mushroom-forming fungi.</title>
        <authorList>
            <person name="Floudas D."/>
            <person name="Bentzer J."/>
            <person name="Ahren D."/>
            <person name="Johansson T."/>
            <person name="Persson P."/>
            <person name="Tunlid A."/>
        </authorList>
    </citation>
    <scope>NUCLEOTIDE SEQUENCE [LARGE SCALE GENOMIC DNA]</scope>
    <source>
        <strain evidence="3 4">CBS 101986</strain>
    </source>
</reference>
<evidence type="ECO:0000313" key="4">
    <source>
        <dbReference type="Proteomes" id="UP000567179"/>
    </source>
</evidence>
<evidence type="ECO:0000256" key="2">
    <source>
        <dbReference type="SAM" id="Phobius"/>
    </source>
</evidence>
<feature type="transmembrane region" description="Helical" evidence="2">
    <location>
        <begin position="51"/>
        <end position="72"/>
    </location>
</feature>
<keyword evidence="2" id="KW-1133">Transmembrane helix</keyword>
<organism evidence="3 4">
    <name type="scientific">Psilocybe cf. subviscida</name>
    <dbReference type="NCBI Taxonomy" id="2480587"/>
    <lineage>
        <taxon>Eukaryota</taxon>
        <taxon>Fungi</taxon>
        <taxon>Dikarya</taxon>
        <taxon>Basidiomycota</taxon>
        <taxon>Agaricomycotina</taxon>
        <taxon>Agaricomycetes</taxon>
        <taxon>Agaricomycetidae</taxon>
        <taxon>Agaricales</taxon>
        <taxon>Agaricineae</taxon>
        <taxon>Strophariaceae</taxon>
        <taxon>Psilocybe</taxon>
    </lineage>
</organism>
<evidence type="ECO:0000313" key="3">
    <source>
        <dbReference type="EMBL" id="KAF5325051.1"/>
    </source>
</evidence>
<dbReference type="EMBL" id="JAACJJ010000015">
    <property type="protein sequence ID" value="KAF5325051.1"/>
    <property type="molecule type" value="Genomic_DNA"/>
</dbReference>
<gene>
    <name evidence="3" type="ORF">D9619_009609</name>
</gene>
<keyword evidence="2" id="KW-0812">Transmembrane</keyword>
<dbReference type="Proteomes" id="UP000567179">
    <property type="component" value="Unassembled WGS sequence"/>
</dbReference>
<feature type="compositionally biased region" description="Basic and acidic residues" evidence="1">
    <location>
        <begin position="447"/>
        <end position="456"/>
    </location>
</feature>
<dbReference type="InterPro" id="IPR015943">
    <property type="entry name" value="WD40/YVTN_repeat-like_dom_sf"/>
</dbReference>